<dbReference type="Gene3D" id="3.90.550.10">
    <property type="entry name" value="Spore Coat Polysaccharide Biosynthesis Protein SpsA, Chain A"/>
    <property type="match status" value="1"/>
</dbReference>
<dbReference type="EMBL" id="JAAGRN010000005">
    <property type="protein sequence ID" value="NDY83500.1"/>
    <property type="molecule type" value="Genomic_DNA"/>
</dbReference>
<dbReference type="RefSeq" id="WP_163654716.1">
    <property type="nucleotide sequence ID" value="NZ_JAAGRN010000005.1"/>
</dbReference>
<sequence>MNDLSIAYIIFNRPRHTRETFEAIRTARPARLFLIADGPRPGHPTDVERCAAVREIVDSIDWPCEVHRNFASQNLGLKNRISSGLDWVFEHVDRAIILEDDCLPHPDFFTFCAEMLDQYEDDERVWTITGNNYQNGKKRGNASYYFSKYGHCWGWATWKRAWSQFDGDISFWPEWKLSDDWRQKTPDPYEQAYWIDIFDRIYLKKIDSWAYPWMTCLWYHGGLTVTPRVNLVTNIGIGPDGTHTIADEDQPGTPVKPLGLISHPAEVVQNLAADQYVFDHLLGGLYQKFPRRLLKFPIRIKNKIIRMLKGKP</sequence>
<gene>
    <name evidence="1" type="ORF">G3I67_09675</name>
</gene>
<dbReference type="InterPro" id="IPR029044">
    <property type="entry name" value="Nucleotide-diphossugar_trans"/>
</dbReference>
<dbReference type="AlphaFoldDB" id="A0A6B2QYF7"/>
<accession>A0A6B2QYF7</accession>
<dbReference type="SUPFAM" id="SSF53448">
    <property type="entry name" value="Nucleotide-diphospho-sugar transferases"/>
    <property type="match status" value="1"/>
</dbReference>
<name>A0A6B2QYF7_9BURK</name>
<proteinExistence type="predicted"/>
<comment type="caution">
    <text evidence="1">The sequence shown here is derived from an EMBL/GenBank/DDBJ whole genome shotgun (WGS) entry which is preliminary data.</text>
</comment>
<keyword evidence="1" id="KW-0808">Transferase</keyword>
<evidence type="ECO:0000313" key="1">
    <source>
        <dbReference type="EMBL" id="NDY83500.1"/>
    </source>
</evidence>
<protein>
    <submittedName>
        <fullName evidence="1">Glycosyltransferase family 2 protein</fullName>
    </submittedName>
</protein>
<organism evidence="1">
    <name type="scientific">Sheuella amnicola</name>
    <dbReference type="NCBI Taxonomy" id="2707330"/>
    <lineage>
        <taxon>Bacteria</taxon>
        <taxon>Pseudomonadati</taxon>
        <taxon>Pseudomonadota</taxon>
        <taxon>Betaproteobacteria</taxon>
        <taxon>Burkholderiales</taxon>
        <taxon>Alcaligenaceae</taxon>
        <taxon>Sheuella</taxon>
    </lineage>
</organism>
<reference evidence="1" key="1">
    <citation type="submission" date="2020-02" db="EMBL/GenBank/DDBJ databases">
        <authorList>
            <person name="Chen W.-M."/>
        </authorList>
    </citation>
    <scope>NUCLEOTIDE SEQUENCE</scope>
    <source>
        <strain evidence="1">NBD-18</strain>
    </source>
</reference>
<dbReference type="GO" id="GO:0016740">
    <property type="term" value="F:transferase activity"/>
    <property type="evidence" value="ECO:0007669"/>
    <property type="project" value="UniProtKB-KW"/>
</dbReference>